<sequence length="62" mass="6947">MAAKTQSCWKGMSKNGLNNMDGDGYSAVGPEIPREFTFFDNHYQIKSHYDAAEVTLRGKGFQ</sequence>
<proteinExistence type="predicted"/>
<organism evidence="1">
    <name type="scientific">Kwoniella bestiolae CBS 10118</name>
    <dbReference type="NCBI Taxonomy" id="1296100"/>
    <lineage>
        <taxon>Eukaryota</taxon>
        <taxon>Fungi</taxon>
        <taxon>Dikarya</taxon>
        <taxon>Basidiomycota</taxon>
        <taxon>Agaricomycotina</taxon>
        <taxon>Tremellomycetes</taxon>
        <taxon>Tremellales</taxon>
        <taxon>Cryptococcaceae</taxon>
        <taxon>Kwoniella</taxon>
    </lineage>
</organism>
<dbReference type="AlphaFoldDB" id="A0A1B9FYK7"/>
<reference evidence="1" key="1">
    <citation type="submission" date="2013-07" db="EMBL/GenBank/DDBJ databases">
        <title>The Genome Sequence of Cryptococcus bestiolae CBS10118.</title>
        <authorList>
            <consortium name="The Broad Institute Genome Sequencing Platform"/>
            <person name="Cuomo C."/>
            <person name="Litvintseva A."/>
            <person name="Chen Y."/>
            <person name="Heitman J."/>
            <person name="Sun S."/>
            <person name="Springer D."/>
            <person name="Dromer F."/>
            <person name="Young S.K."/>
            <person name="Zeng Q."/>
            <person name="Gargeya S."/>
            <person name="Fitzgerald M."/>
            <person name="Abouelleil A."/>
            <person name="Alvarado L."/>
            <person name="Berlin A.M."/>
            <person name="Chapman S.B."/>
            <person name="Dewar J."/>
            <person name="Goldberg J."/>
            <person name="Griggs A."/>
            <person name="Gujja S."/>
            <person name="Hansen M."/>
            <person name="Howarth C."/>
            <person name="Imamovic A."/>
            <person name="Larimer J."/>
            <person name="McCowan C."/>
            <person name="Murphy C."/>
            <person name="Pearson M."/>
            <person name="Priest M."/>
            <person name="Roberts A."/>
            <person name="Saif S."/>
            <person name="Shea T."/>
            <person name="Sykes S."/>
            <person name="Wortman J."/>
            <person name="Nusbaum C."/>
            <person name="Birren B."/>
        </authorList>
    </citation>
    <scope>NUCLEOTIDE SEQUENCE [LARGE SCALE GENOMIC DNA]</scope>
    <source>
        <strain evidence="1">CBS 10118</strain>
    </source>
</reference>
<protein>
    <submittedName>
        <fullName evidence="1">Uncharacterized protein</fullName>
    </submittedName>
</protein>
<dbReference type="EMBL" id="KI894023">
    <property type="protein sequence ID" value="OCF23857.1"/>
    <property type="molecule type" value="Genomic_DNA"/>
</dbReference>
<accession>A0A1B9FYK7</accession>
<evidence type="ECO:0000313" key="1">
    <source>
        <dbReference type="EMBL" id="OCF23857.1"/>
    </source>
</evidence>
<reference evidence="1" key="2">
    <citation type="submission" date="2014-01" db="EMBL/GenBank/DDBJ databases">
        <title>Evolution of pathogenesis and genome organization in the Tremellales.</title>
        <authorList>
            <person name="Cuomo C."/>
            <person name="Litvintseva A."/>
            <person name="Heitman J."/>
            <person name="Chen Y."/>
            <person name="Sun S."/>
            <person name="Springer D."/>
            <person name="Dromer F."/>
            <person name="Young S."/>
            <person name="Zeng Q."/>
            <person name="Chapman S."/>
            <person name="Gujja S."/>
            <person name="Saif S."/>
            <person name="Birren B."/>
        </authorList>
    </citation>
    <scope>NUCLEOTIDE SEQUENCE</scope>
    <source>
        <strain evidence="1">CBS 10118</strain>
    </source>
</reference>
<name>A0A1B9FYK7_9TREE</name>
<gene>
    <name evidence="1" type="ORF">I302_06842</name>
</gene>
<dbReference type="VEuPathDB" id="FungiDB:I302_06842"/>